<dbReference type="EC" id="2.3.2.27" evidence="14"/>
<keyword evidence="6 14" id="KW-0479">Metal-binding</keyword>
<dbReference type="STRING" id="296587.C1EGY6"/>
<dbReference type="GO" id="GO:0008270">
    <property type="term" value="F:zinc ion binding"/>
    <property type="evidence" value="ECO:0007669"/>
    <property type="project" value="UniProtKB-KW"/>
</dbReference>
<evidence type="ECO:0000256" key="10">
    <source>
        <dbReference type="ARBA" id="ARBA00022853"/>
    </source>
</evidence>
<comment type="similarity">
    <text evidence="4 14">Belongs to the BRE1 family.</text>
</comment>
<comment type="catalytic activity">
    <reaction evidence="1 14">
        <text>S-ubiquitinyl-[E2 ubiquitin-conjugating enzyme]-L-cysteine + [acceptor protein]-L-lysine = [E2 ubiquitin-conjugating enzyme]-L-cysteine + N(6)-ubiquitinyl-[acceptor protein]-L-lysine.</text>
        <dbReference type="EC" id="2.3.2.27"/>
    </reaction>
</comment>
<reference evidence="18 19" key="1">
    <citation type="journal article" date="2009" name="Science">
        <title>Green evolution and dynamic adaptations revealed by genomes of the marine picoeukaryotes Micromonas.</title>
        <authorList>
            <person name="Worden A.Z."/>
            <person name="Lee J.H."/>
            <person name="Mock T."/>
            <person name="Rouze P."/>
            <person name="Simmons M.P."/>
            <person name="Aerts A.L."/>
            <person name="Allen A.E."/>
            <person name="Cuvelier M.L."/>
            <person name="Derelle E."/>
            <person name="Everett M.V."/>
            <person name="Foulon E."/>
            <person name="Grimwood J."/>
            <person name="Gundlach H."/>
            <person name="Henrissat B."/>
            <person name="Napoli C."/>
            <person name="McDonald S.M."/>
            <person name="Parker M.S."/>
            <person name="Rombauts S."/>
            <person name="Salamov A."/>
            <person name="Von Dassow P."/>
            <person name="Badger J.H."/>
            <person name="Coutinho P.M."/>
            <person name="Demir E."/>
            <person name="Dubchak I."/>
            <person name="Gentemann C."/>
            <person name="Eikrem W."/>
            <person name="Gready J.E."/>
            <person name="John U."/>
            <person name="Lanier W."/>
            <person name="Lindquist E.A."/>
            <person name="Lucas S."/>
            <person name="Mayer K.F."/>
            <person name="Moreau H."/>
            <person name="Not F."/>
            <person name="Otillar R."/>
            <person name="Panaud O."/>
            <person name="Pangilinan J."/>
            <person name="Paulsen I."/>
            <person name="Piegu B."/>
            <person name="Poliakov A."/>
            <person name="Robbens S."/>
            <person name="Schmutz J."/>
            <person name="Toulza E."/>
            <person name="Wyss T."/>
            <person name="Zelensky A."/>
            <person name="Zhou K."/>
            <person name="Armbrust E.V."/>
            <person name="Bhattacharya D."/>
            <person name="Goodenough U.W."/>
            <person name="Van de Peer Y."/>
            <person name="Grigoriev I.V."/>
        </authorList>
    </citation>
    <scope>NUCLEOTIDE SEQUENCE [LARGE SCALE GENOMIC DNA]</scope>
    <source>
        <strain evidence="19">RCC299 / NOUM17</strain>
    </source>
</reference>
<dbReference type="Gene3D" id="1.10.287.1490">
    <property type="match status" value="1"/>
</dbReference>
<evidence type="ECO:0000256" key="15">
    <source>
        <dbReference type="SAM" id="Coils"/>
    </source>
</evidence>
<feature type="region of interest" description="Disordered" evidence="16">
    <location>
        <begin position="480"/>
        <end position="502"/>
    </location>
</feature>
<evidence type="ECO:0000256" key="9">
    <source>
        <dbReference type="ARBA" id="ARBA00022833"/>
    </source>
</evidence>
<dbReference type="Gene3D" id="3.30.40.10">
    <property type="entry name" value="Zinc/RING finger domain, C3HC4 (zinc finger)"/>
    <property type="match status" value="1"/>
</dbReference>
<keyword evidence="5 14" id="KW-0808">Transferase</keyword>
<feature type="compositionally biased region" description="Basic and acidic residues" evidence="16">
    <location>
        <begin position="701"/>
        <end position="724"/>
    </location>
</feature>
<sequence>MSADPNALLAFKQSNLKERLEVYREEIANGERQIADLRRKQASYEERLNAVASEWNTLQDDIVAMVERTGGARASTTRASSSASTADIKDPFLRRLFDLAGADAIAGRKRARDDDGDKGAADKDGGSATDSEDEDGAAAKEGGPDDDAVKAVDAIKAKAAATKAALVTVLDAVDERSSGDAAGAAGADLIRSLEARAADATRALERCRERTAKQRKRNEELASRLEDAQAECELLRRSLAAARANAGHHEGLPPMATAAGARAAGAAAQAAAAAANTPGGGQPQTPGTAVKTSGGEGGDTAVRTPAATPADAPDANAVARLEADLAELRGRLAHQTKQLDEASRREASLTGELHAVRDGASGGPNRSGEPNTAASTAAYQSLERRAREAEEDASGFRAECQKLRREADEARRDLRSLRAEAARAGEHARRAQLAEERIEGAEARRRAVCDERDELATRLASEAESASRRRLHEERAAAVERLGEENKALRREAEAARSLKGELASARARAANAEAEAKNAKDEASNALQALERVEKKTPPAEGSAEELKRLLDAANARAELAEAKALAAQAELAAKSEETDAFVAEVEAIGAAYEESQSETARLMQRLTERDGTEAKAIQDAANANNRARRLGDELAGAEAAARHEQGVARAAAQRCADAEAARAEQSAELQRAKEESTRLAERLEEQTRTMRALQAASSGHREAAEDASKKADELSRRSAGDAEKVAAAERKVAALEEQVAGLKRRGEKLLKRGGGADEYREEIDAYKSMLRCSVCNDRPKACIITRCYHMFCQECVQVRLDNRDRKCPGCAAAFSASDVKSIYF</sequence>
<organism evidence="18 19">
    <name type="scientific">Micromonas commoda (strain RCC299 / NOUM17 / CCMP2709)</name>
    <name type="common">Picoplanktonic green alga</name>
    <dbReference type="NCBI Taxonomy" id="296587"/>
    <lineage>
        <taxon>Eukaryota</taxon>
        <taxon>Viridiplantae</taxon>
        <taxon>Chlorophyta</taxon>
        <taxon>Mamiellophyceae</taxon>
        <taxon>Mamiellales</taxon>
        <taxon>Mamiellaceae</taxon>
        <taxon>Micromonas</taxon>
    </lineage>
</organism>
<evidence type="ECO:0000256" key="2">
    <source>
        <dbReference type="ARBA" id="ARBA00004123"/>
    </source>
</evidence>
<gene>
    <name evidence="18" type="ORF">MICPUN_64039</name>
</gene>
<dbReference type="CDD" id="cd16499">
    <property type="entry name" value="RING-HC_Bre1-like"/>
    <property type="match status" value="1"/>
</dbReference>
<feature type="compositionally biased region" description="Basic and acidic residues" evidence="16">
    <location>
        <begin position="480"/>
        <end position="500"/>
    </location>
</feature>
<evidence type="ECO:0000256" key="4">
    <source>
        <dbReference type="ARBA" id="ARBA00005555"/>
    </source>
</evidence>
<dbReference type="InterPro" id="IPR013956">
    <property type="entry name" value="E3_ubiquit_lig_Bre1"/>
</dbReference>
<dbReference type="Pfam" id="PF00097">
    <property type="entry name" value="zf-C3HC4"/>
    <property type="match status" value="1"/>
</dbReference>
<evidence type="ECO:0000256" key="3">
    <source>
        <dbReference type="ARBA" id="ARBA00004906"/>
    </source>
</evidence>
<evidence type="ECO:0000256" key="5">
    <source>
        <dbReference type="ARBA" id="ARBA00022679"/>
    </source>
</evidence>
<feature type="coiled-coil region" evidence="15">
    <location>
        <begin position="13"/>
        <end position="54"/>
    </location>
</feature>
<feature type="coiled-coil region" evidence="15">
    <location>
        <begin position="190"/>
        <end position="245"/>
    </location>
</feature>
<feature type="compositionally biased region" description="Basic and acidic residues" evidence="16">
    <location>
        <begin position="337"/>
        <end position="347"/>
    </location>
</feature>
<keyword evidence="11 14" id="KW-0175">Coiled coil</keyword>
<evidence type="ECO:0000256" key="7">
    <source>
        <dbReference type="ARBA" id="ARBA00022771"/>
    </source>
</evidence>
<dbReference type="InterPro" id="IPR017907">
    <property type="entry name" value="Znf_RING_CS"/>
</dbReference>
<dbReference type="GO" id="GO:0006325">
    <property type="term" value="P:chromatin organization"/>
    <property type="evidence" value="ECO:0007669"/>
    <property type="project" value="UniProtKB-KW"/>
</dbReference>
<keyword evidence="19" id="KW-1185">Reference proteome</keyword>
<dbReference type="Proteomes" id="UP000002009">
    <property type="component" value="Chromosome 14"/>
</dbReference>
<keyword evidence="8 14" id="KW-0833">Ubl conjugation pathway</keyword>
<evidence type="ECO:0000259" key="17">
    <source>
        <dbReference type="PROSITE" id="PS50089"/>
    </source>
</evidence>
<dbReference type="OrthoDB" id="10266039at2759"/>
<dbReference type="SMART" id="SM00184">
    <property type="entry name" value="RING"/>
    <property type="match status" value="1"/>
</dbReference>
<dbReference type="InterPro" id="IPR018957">
    <property type="entry name" value="Znf_C3HC4_RING-type"/>
</dbReference>
<dbReference type="InterPro" id="IPR001841">
    <property type="entry name" value="Znf_RING"/>
</dbReference>
<comment type="pathway">
    <text evidence="3 14">Protein modification; protein ubiquitination.</text>
</comment>
<dbReference type="InParanoid" id="C1EGY6"/>
<dbReference type="AlphaFoldDB" id="C1EGY6"/>
<evidence type="ECO:0000256" key="6">
    <source>
        <dbReference type="ARBA" id="ARBA00022723"/>
    </source>
</evidence>
<dbReference type="OMA" id="KMKECEN"/>
<keyword evidence="9 14" id="KW-0862">Zinc</keyword>
<evidence type="ECO:0000256" key="11">
    <source>
        <dbReference type="ARBA" id="ARBA00023054"/>
    </source>
</evidence>
<feature type="region of interest" description="Disordered" evidence="16">
    <location>
        <begin position="108"/>
        <end position="147"/>
    </location>
</feature>
<feature type="region of interest" description="Disordered" evidence="16">
    <location>
        <begin position="336"/>
        <end position="375"/>
    </location>
</feature>
<proteinExistence type="inferred from homology"/>
<dbReference type="PANTHER" id="PTHR23163:SF0">
    <property type="entry name" value="E3 UBIQUITIN-PROTEIN LIGASE BRE1"/>
    <property type="match status" value="1"/>
</dbReference>
<keyword evidence="12 14" id="KW-0539">Nucleus</keyword>
<dbReference type="UniPathway" id="UPA00143"/>
<keyword evidence="7 13" id="KW-0863">Zinc-finger</keyword>
<dbReference type="PROSITE" id="PS00518">
    <property type="entry name" value="ZF_RING_1"/>
    <property type="match status" value="1"/>
</dbReference>
<evidence type="ECO:0000256" key="1">
    <source>
        <dbReference type="ARBA" id="ARBA00000900"/>
    </source>
</evidence>
<dbReference type="GO" id="GO:0005634">
    <property type="term" value="C:nucleus"/>
    <property type="evidence" value="ECO:0007669"/>
    <property type="project" value="UniProtKB-SubCell"/>
</dbReference>
<dbReference type="PROSITE" id="PS50089">
    <property type="entry name" value="ZF_RING_2"/>
    <property type="match status" value="1"/>
</dbReference>
<dbReference type="GeneID" id="8248880"/>
<comment type="subcellular location">
    <subcellularLocation>
        <location evidence="2 14">Nucleus</location>
    </subcellularLocation>
</comment>
<feature type="region of interest" description="Disordered" evidence="16">
    <location>
        <begin position="274"/>
        <end position="315"/>
    </location>
</feature>
<evidence type="ECO:0000313" key="18">
    <source>
        <dbReference type="EMBL" id="ACO67409.1"/>
    </source>
</evidence>
<name>C1EGY6_MICCC</name>
<feature type="domain" description="RING-type" evidence="17">
    <location>
        <begin position="774"/>
        <end position="812"/>
    </location>
</feature>
<dbReference type="RefSeq" id="XP_002506151.1">
    <property type="nucleotide sequence ID" value="XM_002506105.1"/>
</dbReference>
<evidence type="ECO:0000313" key="19">
    <source>
        <dbReference type="Proteomes" id="UP000002009"/>
    </source>
</evidence>
<accession>C1EGY6</accession>
<evidence type="ECO:0000256" key="14">
    <source>
        <dbReference type="RuleBase" id="RU365038"/>
    </source>
</evidence>
<keyword evidence="10 14" id="KW-0156">Chromatin regulator</keyword>
<dbReference type="GO" id="GO:0033503">
    <property type="term" value="C:HULC complex"/>
    <property type="evidence" value="ECO:0007669"/>
    <property type="project" value="TreeGrafter"/>
</dbReference>
<dbReference type="SUPFAM" id="SSF57850">
    <property type="entry name" value="RING/U-box"/>
    <property type="match status" value="1"/>
</dbReference>
<evidence type="ECO:0000256" key="16">
    <source>
        <dbReference type="SAM" id="MobiDB-lite"/>
    </source>
</evidence>
<feature type="compositionally biased region" description="Low complexity" evidence="16">
    <location>
        <begin position="274"/>
        <end position="288"/>
    </location>
</feature>
<dbReference type="PANTHER" id="PTHR23163">
    <property type="entry name" value="RING FINGER PROTEIN-RELATED"/>
    <property type="match status" value="1"/>
</dbReference>
<feature type="compositionally biased region" description="Low complexity" evidence="16">
    <location>
        <begin position="299"/>
        <end position="315"/>
    </location>
</feature>
<dbReference type="KEGG" id="mis:MICPUN_64039"/>
<dbReference type="GO" id="GO:0016567">
    <property type="term" value="P:protein ubiquitination"/>
    <property type="evidence" value="ECO:0007669"/>
    <property type="project" value="UniProtKB-UniRule"/>
</dbReference>
<dbReference type="InterPro" id="IPR013083">
    <property type="entry name" value="Znf_RING/FYVE/PHD"/>
</dbReference>
<evidence type="ECO:0000256" key="12">
    <source>
        <dbReference type="ARBA" id="ARBA00023242"/>
    </source>
</evidence>
<dbReference type="eggNOG" id="KOG0978">
    <property type="taxonomic scope" value="Eukaryota"/>
</dbReference>
<dbReference type="GO" id="GO:0061630">
    <property type="term" value="F:ubiquitin protein ligase activity"/>
    <property type="evidence" value="ECO:0007669"/>
    <property type="project" value="UniProtKB-EC"/>
</dbReference>
<dbReference type="EMBL" id="CP001332">
    <property type="protein sequence ID" value="ACO67409.1"/>
    <property type="molecule type" value="Genomic_DNA"/>
</dbReference>
<feature type="compositionally biased region" description="Basic and acidic residues" evidence="16">
    <location>
        <begin position="111"/>
        <end position="125"/>
    </location>
</feature>
<protein>
    <recommendedName>
        <fullName evidence="14">E3 ubiquitin protein ligase</fullName>
        <ecNumber evidence="14">2.3.2.27</ecNumber>
    </recommendedName>
</protein>
<evidence type="ECO:0000256" key="13">
    <source>
        <dbReference type="PROSITE-ProRule" id="PRU00175"/>
    </source>
</evidence>
<feature type="region of interest" description="Disordered" evidence="16">
    <location>
        <begin position="696"/>
        <end position="724"/>
    </location>
</feature>
<evidence type="ECO:0000256" key="8">
    <source>
        <dbReference type="ARBA" id="ARBA00022786"/>
    </source>
</evidence>